<proteinExistence type="predicted"/>
<protein>
    <submittedName>
        <fullName evidence="1">Uncharacterized protein</fullName>
    </submittedName>
</protein>
<dbReference type="Proteomes" id="UP000625711">
    <property type="component" value="Unassembled WGS sequence"/>
</dbReference>
<evidence type="ECO:0000313" key="2">
    <source>
        <dbReference type="Proteomes" id="UP000625711"/>
    </source>
</evidence>
<accession>A0A834MEV9</accession>
<sequence>MHSPNDETNDYEFEECFYLVDSRAPAVGSPKNPQIATAPLVHQLSIGCRGQWTPTEFPRLILYKLGQLTAGVKVAGNTRRSQSPGTPSAIRLVAHILDTIPHQYESGRFSPLEGGVWQEARVERPYEMSVLGA</sequence>
<organism evidence="1 2">
    <name type="scientific">Rhynchophorus ferrugineus</name>
    <name type="common">Red palm weevil</name>
    <name type="synonym">Curculio ferrugineus</name>
    <dbReference type="NCBI Taxonomy" id="354439"/>
    <lineage>
        <taxon>Eukaryota</taxon>
        <taxon>Metazoa</taxon>
        <taxon>Ecdysozoa</taxon>
        <taxon>Arthropoda</taxon>
        <taxon>Hexapoda</taxon>
        <taxon>Insecta</taxon>
        <taxon>Pterygota</taxon>
        <taxon>Neoptera</taxon>
        <taxon>Endopterygota</taxon>
        <taxon>Coleoptera</taxon>
        <taxon>Polyphaga</taxon>
        <taxon>Cucujiformia</taxon>
        <taxon>Curculionidae</taxon>
        <taxon>Dryophthorinae</taxon>
        <taxon>Rhynchophorus</taxon>
    </lineage>
</organism>
<keyword evidence="2" id="KW-1185">Reference proteome</keyword>
<reference evidence="1" key="1">
    <citation type="submission" date="2020-08" db="EMBL/GenBank/DDBJ databases">
        <title>Genome sequencing and assembly of the red palm weevil Rhynchophorus ferrugineus.</title>
        <authorList>
            <person name="Dias G.B."/>
            <person name="Bergman C.M."/>
            <person name="Manee M."/>
        </authorList>
    </citation>
    <scope>NUCLEOTIDE SEQUENCE</scope>
    <source>
        <strain evidence="1">AA-2017</strain>
        <tissue evidence="1">Whole larva</tissue>
    </source>
</reference>
<evidence type="ECO:0000313" key="1">
    <source>
        <dbReference type="EMBL" id="KAF7281113.1"/>
    </source>
</evidence>
<dbReference type="AlphaFoldDB" id="A0A834MEV9"/>
<name>A0A834MEV9_RHYFE</name>
<comment type="caution">
    <text evidence="1">The sequence shown here is derived from an EMBL/GenBank/DDBJ whole genome shotgun (WGS) entry which is preliminary data.</text>
</comment>
<gene>
    <name evidence="1" type="ORF">GWI33_005171</name>
</gene>
<dbReference type="EMBL" id="JAACXV010000259">
    <property type="protein sequence ID" value="KAF7281113.1"/>
    <property type="molecule type" value="Genomic_DNA"/>
</dbReference>